<feature type="chain" id="PRO_5046167386" evidence="1">
    <location>
        <begin position="24"/>
        <end position="900"/>
    </location>
</feature>
<evidence type="ECO:0000256" key="1">
    <source>
        <dbReference type="SAM" id="SignalP"/>
    </source>
</evidence>
<feature type="signal peptide" evidence="1">
    <location>
        <begin position="1"/>
        <end position="23"/>
    </location>
</feature>
<gene>
    <name evidence="2" type="ORF">E5L68_004210</name>
</gene>
<keyword evidence="3" id="KW-1185">Reference proteome</keyword>
<evidence type="ECO:0000313" key="2">
    <source>
        <dbReference type="EMBL" id="MFN0290579.1"/>
    </source>
</evidence>
<keyword evidence="2" id="KW-0675">Receptor</keyword>
<organism evidence="2 3">
    <name type="scientific">Pedobacter helvus</name>
    <dbReference type="NCBI Taxonomy" id="2563444"/>
    <lineage>
        <taxon>Bacteria</taxon>
        <taxon>Pseudomonadati</taxon>
        <taxon>Bacteroidota</taxon>
        <taxon>Sphingobacteriia</taxon>
        <taxon>Sphingobacteriales</taxon>
        <taxon>Sphingobacteriaceae</taxon>
        <taxon>Pedobacter</taxon>
    </lineage>
</organism>
<evidence type="ECO:0000313" key="3">
    <source>
        <dbReference type="Proteomes" id="UP001517367"/>
    </source>
</evidence>
<comment type="caution">
    <text evidence="2">The sequence shown here is derived from an EMBL/GenBank/DDBJ whole genome shotgun (WGS) entry which is preliminary data.</text>
</comment>
<sequence>MKKLFYTLSAVALLIFNCATLLSAQKLATSETLKTAANSVKEKVHLHLDKPYYAAGDHIWLKAYVVEYAFHKPSSNSGVLYVDLINERQQLVRQLKLPVKGGTTWGNFNLPDTLSTGNYRLRAYTQLMRNSGSSYFYQQQLKIGNILTNKLFTQTSFIKEGTAAKNVLANIKVLDKDGKPQQGTKFTYKIYLDEKKVSEGSAVANNSGEIGLSFEEPKPTSSNFAPYISISTVSNGFTATKTIPIISVSTALDAQFLPEGGNLVNGLPCKIGVKVLNTRGLGENVMGNIVDNEGNEITTFETTYLGMGNCVLTPDASKTYIAKIKDSNGNLNSFTLPKVLQSGYQLTANALDSAKIDLKVLISEAILNSGELRLIAQRLGNVLFEIPVSTQRQISTVSIPRTRLPSGTIQLTLFNDKGIAVSERIVFNYNPITTINLVASGLKSSYGSKELVEVNILASNENQPTLGSFSVTVTNATTVASNEDTESNIWASFLLKAETSGFIEKPNAYFSVNNLVSRERLDNLMLTQAWRKLDWVSPATTAEYVAETGITIRGTVTTMSKKPVAKANVTLLFPNNKMVIASTEADENGFFKFENIYLEDENKFIIQAATPEGKKNLDVILEKVKPEAIDRLLQPNIEKDVNLSLLGYLNANNHYLEQQMRAGFLERTNLLKTVEVLGKKITNEDKAAPHSSNYNGRGRADQVVTGEDLGFIPSLSDYIKQGRIRGVLDSAGYAINSRSRMSEDGSMYHPVLSVAIDGIIIQNFLLENIPVSDIESIEVLVNPALLTAYGTTVNDGLLVVSTKRGKGLSYADIRTPGLVASKLIGYTPAKQFYSPKYDVKKDEPDQRTTTYWNPQIVTDSKGNTSFSFYNADNKGLHRIVIEGIDAEGNLARRVLTYEVK</sequence>
<keyword evidence="1" id="KW-0732">Signal</keyword>
<proteinExistence type="predicted"/>
<name>A0ABW9JG11_9SPHI</name>
<dbReference type="EMBL" id="SRMP02000003">
    <property type="protein sequence ID" value="MFN0290579.1"/>
    <property type="molecule type" value="Genomic_DNA"/>
</dbReference>
<protein>
    <submittedName>
        <fullName evidence="2">TonB-dependent receptor</fullName>
    </submittedName>
</protein>
<reference evidence="2 3" key="1">
    <citation type="submission" date="2024-12" db="EMBL/GenBank/DDBJ databases">
        <authorList>
            <person name="Hu S."/>
        </authorList>
    </citation>
    <scope>NUCLEOTIDE SEQUENCE [LARGE SCALE GENOMIC DNA]</scope>
    <source>
        <strain evidence="2 3">P-25</strain>
    </source>
</reference>
<dbReference type="RefSeq" id="WP_138729801.1">
    <property type="nucleotide sequence ID" value="NZ_SRMP02000003.1"/>
</dbReference>
<accession>A0ABW9JG11</accession>
<dbReference type="Proteomes" id="UP001517367">
    <property type="component" value="Unassembled WGS sequence"/>
</dbReference>
<dbReference type="Gene3D" id="2.60.40.1930">
    <property type="match status" value="1"/>
</dbReference>